<dbReference type="RefSeq" id="WP_221304279.1">
    <property type="nucleotide sequence ID" value="NZ_JACHHZ010000004.1"/>
</dbReference>
<evidence type="ECO:0000313" key="1">
    <source>
        <dbReference type="EMBL" id="MBB6094829.1"/>
    </source>
</evidence>
<dbReference type="EMBL" id="JACHHZ010000004">
    <property type="protein sequence ID" value="MBB6094829.1"/>
    <property type="molecule type" value="Genomic_DNA"/>
</dbReference>
<dbReference type="Proteomes" id="UP000588068">
    <property type="component" value="Unassembled WGS sequence"/>
</dbReference>
<sequence length="215" mass="25173">MILRRMQELLARLYDAPVEQDVEDYLIPDRERLAELSGEECHADEQVVLVEKRGEVRVGVYIDRSVLARLEQRDPLDALSDENLRDYCTAIEGVSHFNYLMWSLARSRNVSLLELELQADVDKYAGAVKLLTAQECGHFPVLLHRRLFDRVGYLPHLNEESRCRYEAANRHAARFCRSLEERFLRPRRSRPEAWVSALRQFFRSGQQEKLRLAAM</sequence>
<reference evidence="1 2" key="1">
    <citation type="submission" date="2020-08" db="EMBL/GenBank/DDBJ databases">
        <title>Genomic Encyclopedia of Type Strains, Phase IV (KMG-IV): sequencing the most valuable type-strain genomes for metagenomic binning, comparative biology and taxonomic classification.</title>
        <authorList>
            <person name="Goeker M."/>
        </authorList>
    </citation>
    <scope>NUCLEOTIDE SEQUENCE [LARGE SCALE GENOMIC DNA]</scope>
    <source>
        <strain evidence="1 2">DSM 26723</strain>
    </source>
</reference>
<accession>A0A841HR80</accession>
<keyword evidence="2" id="KW-1185">Reference proteome</keyword>
<proteinExistence type="predicted"/>
<organism evidence="1 2">
    <name type="scientific">Povalibacter uvarum</name>
    <dbReference type="NCBI Taxonomy" id="732238"/>
    <lineage>
        <taxon>Bacteria</taxon>
        <taxon>Pseudomonadati</taxon>
        <taxon>Pseudomonadota</taxon>
        <taxon>Gammaproteobacteria</taxon>
        <taxon>Steroidobacterales</taxon>
        <taxon>Steroidobacteraceae</taxon>
        <taxon>Povalibacter</taxon>
    </lineage>
</organism>
<protein>
    <submittedName>
        <fullName evidence="1">Uncharacterized protein</fullName>
    </submittedName>
</protein>
<name>A0A841HR80_9GAMM</name>
<evidence type="ECO:0000313" key="2">
    <source>
        <dbReference type="Proteomes" id="UP000588068"/>
    </source>
</evidence>
<dbReference type="AlphaFoldDB" id="A0A841HR80"/>
<comment type="caution">
    <text evidence="1">The sequence shown here is derived from an EMBL/GenBank/DDBJ whole genome shotgun (WGS) entry which is preliminary data.</text>
</comment>
<gene>
    <name evidence="1" type="ORF">HNQ60_003716</name>
</gene>